<gene>
    <name evidence="1" type="ORF">DOMOVOI_00770</name>
</gene>
<proteinExistence type="predicted"/>
<dbReference type="EMBL" id="ON529855">
    <property type="protein sequence ID" value="USN14552.1"/>
    <property type="molecule type" value="Genomic_DNA"/>
</dbReference>
<reference evidence="1 2" key="1">
    <citation type="submission" date="2022-05" db="EMBL/GenBank/DDBJ databases">
        <authorList>
            <person name="Friedrich I."/>
            <person name="Poehlein A."/>
            <person name="Schneider D."/>
            <person name="Hertel R."/>
            <person name="Daniel R."/>
        </authorList>
    </citation>
    <scope>NUCLEOTIDE SEQUENCE [LARGE SCALE GENOMIC DNA]</scope>
</reference>
<protein>
    <submittedName>
        <fullName evidence="1">Uncharacterized protein</fullName>
    </submittedName>
</protein>
<evidence type="ECO:0000313" key="2">
    <source>
        <dbReference type="Proteomes" id="UP001057221"/>
    </source>
</evidence>
<sequence length="358" mass="39726">MTEKTREQHAALIQYLHDDMMKADYFKARASLSVRAGIERALELGLKGCQTRGALCQLAVRELMGLALGARMNNGTPRTQAVVNFIEWAGMISWCSQGRSYGSPDERKRLDYLFEVQERGEFFISGVTPETVREPARFTGIVGMQREPSDTPGMTHAWAVIYPEDGSDAIRLSAGQELGLRRHERVSYAVIEGNSGQRYATAIRPCAPRKPLPDSTYDACGQADGAAPEMENGFYMHVGDRRFVAAIEGKARLIPIQSATTEFPNGTRVRFSTRLVYGCERVVTVQPRDPVETSILERKRGILIRSAGQVFVMTQESNYQNWIAVAGGFYPDTMGAVTYRLERATDGHLFAVEIEAAA</sequence>
<name>A0A9E7MR31_9CAUD</name>
<organism evidence="1 2">
    <name type="scientific">Brevundimonas phage vB_BpoS-Domovoi</name>
    <dbReference type="NCBI Taxonomy" id="2948598"/>
    <lineage>
        <taxon>Viruses</taxon>
        <taxon>Duplodnaviria</taxon>
        <taxon>Heunggongvirae</taxon>
        <taxon>Uroviricota</taxon>
        <taxon>Caudoviricetes</taxon>
        <taxon>Jeanschmidtviridae</taxon>
        <taxon>Marchewkavirus</taxon>
        <taxon>Marchewkavirus domovoi</taxon>
    </lineage>
</organism>
<accession>A0A9E7MR31</accession>
<dbReference type="Proteomes" id="UP001057221">
    <property type="component" value="Segment"/>
</dbReference>
<evidence type="ECO:0000313" key="1">
    <source>
        <dbReference type="EMBL" id="USN14552.1"/>
    </source>
</evidence>
<keyword evidence="2" id="KW-1185">Reference proteome</keyword>